<protein>
    <submittedName>
        <fullName evidence="1">Uncharacterized protein</fullName>
    </submittedName>
</protein>
<name>A0A401ZFH8_9CHLR</name>
<evidence type="ECO:0000313" key="1">
    <source>
        <dbReference type="EMBL" id="GCE05634.1"/>
    </source>
</evidence>
<evidence type="ECO:0000313" key="2">
    <source>
        <dbReference type="Proteomes" id="UP000287224"/>
    </source>
</evidence>
<keyword evidence="2" id="KW-1185">Reference proteome</keyword>
<organism evidence="1 2">
    <name type="scientific">Dictyobacter aurantiacus</name>
    <dbReference type="NCBI Taxonomy" id="1936993"/>
    <lineage>
        <taxon>Bacteria</taxon>
        <taxon>Bacillati</taxon>
        <taxon>Chloroflexota</taxon>
        <taxon>Ktedonobacteria</taxon>
        <taxon>Ktedonobacterales</taxon>
        <taxon>Dictyobacteraceae</taxon>
        <taxon>Dictyobacter</taxon>
    </lineage>
</organism>
<dbReference type="Proteomes" id="UP000287224">
    <property type="component" value="Unassembled WGS sequence"/>
</dbReference>
<reference evidence="2" key="1">
    <citation type="submission" date="2018-12" db="EMBL/GenBank/DDBJ databases">
        <title>Tengunoibacter tsumagoiensis gen. nov., sp. nov., Dictyobacter kobayashii sp. nov., D. alpinus sp. nov., and D. joshuensis sp. nov. and description of Dictyobacteraceae fam. nov. within the order Ktedonobacterales isolated from Tengu-no-mugimeshi.</title>
        <authorList>
            <person name="Wang C.M."/>
            <person name="Zheng Y."/>
            <person name="Sakai Y."/>
            <person name="Toyoda A."/>
            <person name="Minakuchi Y."/>
            <person name="Abe K."/>
            <person name="Yokota A."/>
            <person name="Yabe S."/>
        </authorList>
    </citation>
    <scope>NUCLEOTIDE SEQUENCE [LARGE SCALE GENOMIC DNA]</scope>
    <source>
        <strain evidence="2">S-27</strain>
    </source>
</reference>
<proteinExistence type="predicted"/>
<gene>
    <name evidence="1" type="ORF">KDAU_29630</name>
</gene>
<dbReference type="AlphaFoldDB" id="A0A401ZFH8"/>
<comment type="caution">
    <text evidence="1">The sequence shown here is derived from an EMBL/GenBank/DDBJ whole genome shotgun (WGS) entry which is preliminary data.</text>
</comment>
<sequence>MNGIKMPSTRELRLSGKRRTRILSMYYITYFTLNIPKLLESKLRQPERSWKVIAPARASAYAAVNTAGMFLFGADAVRIV</sequence>
<dbReference type="EMBL" id="BIFQ01000001">
    <property type="protein sequence ID" value="GCE05634.1"/>
    <property type="molecule type" value="Genomic_DNA"/>
</dbReference>
<accession>A0A401ZFH8</accession>